<proteinExistence type="predicted"/>
<comment type="caution">
    <text evidence="2">The sequence shown here is derived from an EMBL/GenBank/DDBJ whole genome shotgun (WGS) entry which is preliminary data.</text>
</comment>
<accession>A0A840J509</accession>
<gene>
    <name evidence="2" type="ORF">BJY18_006007</name>
</gene>
<evidence type="ECO:0000313" key="3">
    <source>
        <dbReference type="Proteomes" id="UP000581769"/>
    </source>
</evidence>
<evidence type="ECO:0000256" key="1">
    <source>
        <dbReference type="SAM" id="MobiDB-lite"/>
    </source>
</evidence>
<name>A0A840J509_9PSEU</name>
<feature type="compositionally biased region" description="Basic and acidic residues" evidence="1">
    <location>
        <begin position="1"/>
        <end position="12"/>
    </location>
</feature>
<dbReference type="AlphaFoldDB" id="A0A840J509"/>
<dbReference type="Proteomes" id="UP000581769">
    <property type="component" value="Unassembled WGS sequence"/>
</dbReference>
<feature type="region of interest" description="Disordered" evidence="1">
    <location>
        <begin position="1"/>
        <end position="34"/>
    </location>
</feature>
<keyword evidence="3" id="KW-1185">Reference proteome</keyword>
<reference evidence="2 3" key="1">
    <citation type="submission" date="2020-08" db="EMBL/GenBank/DDBJ databases">
        <title>Sequencing the genomes of 1000 actinobacteria strains.</title>
        <authorList>
            <person name="Klenk H.-P."/>
        </authorList>
    </citation>
    <scope>NUCLEOTIDE SEQUENCE [LARGE SCALE GENOMIC DNA]</scope>
    <source>
        <strain evidence="2 3">DSM 45859</strain>
    </source>
</reference>
<sequence length="34" mass="3793">MPKLHDYGEQRDYPGACGQEEVASQIRDGVEQGE</sequence>
<organism evidence="2 3">
    <name type="scientific">Amycolatopsis jiangsuensis</name>
    <dbReference type="NCBI Taxonomy" id="1181879"/>
    <lineage>
        <taxon>Bacteria</taxon>
        <taxon>Bacillati</taxon>
        <taxon>Actinomycetota</taxon>
        <taxon>Actinomycetes</taxon>
        <taxon>Pseudonocardiales</taxon>
        <taxon>Pseudonocardiaceae</taxon>
        <taxon>Amycolatopsis</taxon>
    </lineage>
</organism>
<protein>
    <submittedName>
        <fullName evidence="2">Uncharacterized protein</fullName>
    </submittedName>
</protein>
<dbReference type="EMBL" id="JACHMG010000001">
    <property type="protein sequence ID" value="MBB4688522.1"/>
    <property type="molecule type" value="Genomic_DNA"/>
</dbReference>
<evidence type="ECO:0000313" key="2">
    <source>
        <dbReference type="EMBL" id="MBB4688522.1"/>
    </source>
</evidence>